<gene>
    <name evidence="1" type="ORF">M9H77_13636</name>
</gene>
<keyword evidence="2" id="KW-1185">Reference proteome</keyword>
<evidence type="ECO:0000313" key="1">
    <source>
        <dbReference type="EMBL" id="KAI5673272.1"/>
    </source>
</evidence>
<protein>
    <submittedName>
        <fullName evidence="1">Uncharacterized protein</fullName>
    </submittedName>
</protein>
<accession>A0ACC0BL02</accession>
<dbReference type="Proteomes" id="UP001060085">
    <property type="component" value="Linkage Group LG03"/>
</dbReference>
<reference evidence="2" key="1">
    <citation type="journal article" date="2023" name="Nat. Plants">
        <title>Single-cell RNA sequencing provides a high-resolution roadmap for understanding the multicellular compartmentation of specialized metabolism.</title>
        <authorList>
            <person name="Sun S."/>
            <person name="Shen X."/>
            <person name="Li Y."/>
            <person name="Li Y."/>
            <person name="Wang S."/>
            <person name="Li R."/>
            <person name="Zhang H."/>
            <person name="Shen G."/>
            <person name="Guo B."/>
            <person name="Wei J."/>
            <person name="Xu J."/>
            <person name="St-Pierre B."/>
            <person name="Chen S."/>
            <person name="Sun C."/>
        </authorList>
    </citation>
    <scope>NUCLEOTIDE SEQUENCE [LARGE SCALE GENOMIC DNA]</scope>
</reference>
<evidence type="ECO:0000313" key="2">
    <source>
        <dbReference type="Proteomes" id="UP001060085"/>
    </source>
</evidence>
<dbReference type="EMBL" id="CM044703">
    <property type="protein sequence ID" value="KAI5673272.1"/>
    <property type="molecule type" value="Genomic_DNA"/>
</dbReference>
<sequence>MKTQGTTSSLSNLLQSCINNKAHVAGKLLHARILRTGVFSNVYFSNRLVELYSKCDQVVAARYIFDKIPERNIYSWHAMLSAYCNKNQLENANQLFDQMPERNSVSWNMMISALVQNGFEKRALETYSMMSLGGFMPSRFTLASVLRACGDLADKIYGEKCQAVAVKVGLYKNVYVGNSLLAMYAKCRCVGEALKAFWDLVEPNEVSFTALMGALVEMDRLEEAFHVFKLMLRSRIRIDTVSLSSVLGVCKRGETCELVVISEDNRGLHHLHGKQIHGLVIKLGFEKDLDLSNSLLDMYAKRGEMDSAEVVFNNLSDVSVVSWNIMIGGFGQKNEKERVFDYVERMLCCGFKPDDITYINILVACNRCGDVENGRWIFDRMVCPSLSSWNCMLSGYAKNGNHKEAIELFRDMQFCSVWPDRSTLAVVFSSCSALGHLEGGKQVHGVSIKSTLHMDTFVASGTIGMYSKCSKMTLAKRVFDGLPHVDVVCWNSIIAGLSFNAMDEEAFTLFIQILRMGRYCTEFSYATILSCCSKLSSLSQGRQVHAVMVKDGYATDVFVGSSLVDMYSKCGDVDGARKFFDSMPFKNTVIWNEMLHGYAQNGRGEEAFNLYGQMLLSGAKPDEITFIAVLTACSHSGLVDVGIQIFNSMKDEHGVEPLLDHYTCLIDSLGRAGRFNDLEALIEKTPYKNDPIVWEVLLSSCRVHNNVSLARRSADELFSLDPKNSAPYVLLANMYASLGRWNDANNVREMMIERQVTKDPGSSWLEHEKGTMYLYA</sequence>
<organism evidence="1 2">
    <name type="scientific">Catharanthus roseus</name>
    <name type="common">Madagascar periwinkle</name>
    <name type="synonym">Vinca rosea</name>
    <dbReference type="NCBI Taxonomy" id="4058"/>
    <lineage>
        <taxon>Eukaryota</taxon>
        <taxon>Viridiplantae</taxon>
        <taxon>Streptophyta</taxon>
        <taxon>Embryophyta</taxon>
        <taxon>Tracheophyta</taxon>
        <taxon>Spermatophyta</taxon>
        <taxon>Magnoliopsida</taxon>
        <taxon>eudicotyledons</taxon>
        <taxon>Gunneridae</taxon>
        <taxon>Pentapetalae</taxon>
        <taxon>asterids</taxon>
        <taxon>lamiids</taxon>
        <taxon>Gentianales</taxon>
        <taxon>Apocynaceae</taxon>
        <taxon>Rauvolfioideae</taxon>
        <taxon>Vinceae</taxon>
        <taxon>Catharanthinae</taxon>
        <taxon>Catharanthus</taxon>
    </lineage>
</organism>
<proteinExistence type="predicted"/>
<comment type="caution">
    <text evidence="1">The sequence shown here is derived from an EMBL/GenBank/DDBJ whole genome shotgun (WGS) entry which is preliminary data.</text>
</comment>
<name>A0ACC0BL02_CATRO</name>